<keyword evidence="4 8" id="KW-0963">Cytoplasm</keyword>
<dbReference type="GO" id="GO:0097367">
    <property type="term" value="F:carbohydrate derivative binding"/>
    <property type="evidence" value="ECO:0007669"/>
    <property type="project" value="InterPro"/>
</dbReference>
<keyword evidence="5 8" id="KW-0324">Glycolysis</keyword>
<keyword evidence="11" id="KW-1185">Reference proteome</keyword>
<evidence type="ECO:0000256" key="9">
    <source>
        <dbReference type="RuleBase" id="RU000612"/>
    </source>
</evidence>
<dbReference type="GO" id="GO:0005829">
    <property type="term" value="C:cytosol"/>
    <property type="evidence" value="ECO:0007669"/>
    <property type="project" value="TreeGrafter"/>
</dbReference>
<dbReference type="Pfam" id="PF00342">
    <property type="entry name" value="PGI"/>
    <property type="match status" value="1"/>
</dbReference>
<dbReference type="InterPro" id="IPR001672">
    <property type="entry name" value="G6P_Isomerase"/>
</dbReference>
<dbReference type="InterPro" id="IPR018189">
    <property type="entry name" value="Phosphoglucose_isomerase_CS"/>
</dbReference>
<dbReference type="InterPro" id="IPR046348">
    <property type="entry name" value="SIS_dom_sf"/>
</dbReference>
<dbReference type="GO" id="GO:0006094">
    <property type="term" value="P:gluconeogenesis"/>
    <property type="evidence" value="ECO:0007669"/>
    <property type="project" value="UniProtKB-UniRule"/>
</dbReference>
<dbReference type="EMBL" id="LWDV01000010">
    <property type="protein sequence ID" value="OCL25381.1"/>
    <property type="molecule type" value="Genomic_DNA"/>
</dbReference>
<keyword evidence="6 8" id="KW-0413">Isomerase</keyword>
<dbReference type="UniPathway" id="UPA00138"/>
<evidence type="ECO:0000256" key="3">
    <source>
        <dbReference type="ARBA" id="ARBA00022432"/>
    </source>
</evidence>
<dbReference type="SUPFAM" id="SSF53697">
    <property type="entry name" value="SIS domain"/>
    <property type="match status" value="1"/>
</dbReference>
<comment type="catalytic activity">
    <reaction evidence="7 8 9">
        <text>alpha-D-glucose 6-phosphate = beta-D-fructose 6-phosphate</text>
        <dbReference type="Rhea" id="RHEA:11816"/>
        <dbReference type="ChEBI" id="CHEBI:57634"/>
        <dbReference type="ChEBI" id="CHEBI:58225"/>
        <dbReference type="EC" id="5.3.1.9"/>
    </reaction>
</comment>
<dbReference type="Proteomes" id="UP000093514">
    <property type="component" value="Unassembled WGS sequence"/>
</dbReference>
<dbReference type="PROSITE" id="PS51463">
    <property type="entry name" value="P_GLUCOSE_ISOMERASE_3"/>
    <property type="match status" value="1"/>
</dbReference>
<name>A0A1C0A5H1_9FIRM</name>
<dbReference type="PANTHER" id="PTHR11469">
    <property type="entry name" value="GLUCOSE-6-PHOSPHATE ISOMERASE"/>
    <property type="match status" value="1"/>
</dbReference>
<keyword evidence="3 8" id="KW-0312">Gluconeogenesis</keyword>
<dbReference type="GO" id="GO:0051156">
    <property type="term" value="P:glucose 6-phosphate metabolic process"/>
    <property type="evidence" value="ECO:0007669"/>
    <property type="project" value="TreeGrafter"/>
</dbReference>
<evidence type="ECO:0000256" key="4">
    <source>
        <dbReference type="ARBA" id="ARBA00022490"/>
    </source>
</evidence>
<comment type="function">
    <text evidence="8">Catalyzes the reversible isomerization of glucose-6-phosphate to fructose-6-phosphate.</text>
</comment>
<reference evidence="10 11" key="2">
    <citation type="submission" date="2016-08" db="EMBL/GenBank/DDBJ databases">
        <title>Orenia metallireducens sp. nov. strain Z6, a Novel Metal-reducing Firmicute from the Deep Subsurface.</title>
        <authorList>
            <person name="Maxim B.I."/>
            <person name="Kenneth K."/>
            <person name="Flynn T.M."/>
            <person name="Oloughlin E.J."/>
            <person name="Locke R.A."/>
            <person name="Weber J.R."/>
            <person name="Egan S.M."/>
            <person name="Mackie R.I."/>
            <person name="Cann I.K."/>
        </authorList>
    </citation>
    <scope>NUCLEOTIDE SEQUENCE [LARGE SCALE GENOMIC DNA]</scope>
    <source>
        <strain evidence="10 11">Z6</strain>
    </source>
</reference>
<dbReference type="AlphaFoldDB" id="A0A1C0A5H1"/>
<comment type="pathway">
    <text evidence="8">Carbohydrate biosynthesis; gluconeogenesis.</text>
</comment>
<protein>
    <recommendedName>
        <fullName evidence="8">Glucose-6-phosphate isomerase</fullName>
        <shortName evidence="8">GPI</shortName>
        <ecNumber evidence="8">5.3.1.9</ecNumber>
    </recommendedName>
    <alternativeName>
        <fullName evidence="8">Phosphoglucose isomerase</fullName>
        <shortName evidence="8">PGI</shortName>
    </alternativeName>
    <alternativeName>
        <fullName evidence="8">Phosphohexose isomerase</fullName>
        <shortName evidence="8">PHI</shortName>
    </alternativeName>
</protein>
<dbReference type="GO" id="GO:0004347">
    <property type="term" value="F:glucose-6-phosphate isomerase activity"/>
    <property type="evidence" value="ECO:0007669"/>
    <property type="project" value="UniProtKB-UniRule"/>
</dbReference>
<dbReference type="EC" id="5.3.1.9" evidence="8"/>
<comment type="similarity">
    <text evidence="2 8 9">Belongs to the GPI family.</text>
</comment>
<dbReference type="OrthoDB" id="140919at2"/>
<dbReference type="GO" id="GO:0006096">
    <property type="term" value="P:glycolytic process"/>
    <property type="evidence" value="ECO:0007669"/>
    <property type="project" value="UniProtKB-UniRule"/>
</dbReference>
<dbReference type="PRINTS" id="PR00662">
    <property type="entry name" value="G6PISOMERASE"/>
</dbReference>
<sequence length="479" mass="53227">MTKRYEDASWKESMRIKLDVNNMFAETVGEEHGYTKADVDAMQERATAGHKAIRAAKEAGKLGFMELPESHKAIAKEIKEYADANKDKYDNFVVLGIGGSALGNIALQTALNHPYYNLNEEARNGYPRLFVPDNVDPTRLKGLLETLDLSRTMFNVISKSGGTAETMSQFLTARAMVVEELGEDAVADHFIATTSEHSGNLIKIAKEEGLKTYYIPENVGGRFSVLTPVGLVSAAFTGIDIEELLAGAAYMDEICNTDDLWKNPAYLNATLQYLADQDGKPMSVMMPYAHDLKDLADWYRQLWAESLGKKFSRQGEVVNVGPTPVKALGATDQHSQAQLYMEGPFDKVVTFLEVENYKETLEIAPGYEDISGVSYLGGHTFNELLTVEKKATELALVDNNRLNCTVIFPEVNAFTIGQFFYMYELSTALMGEFYNINAFDQPGVELGKQYAYGVLGREGFDKKKEEFDARPAKNSDLIL</sequence>
<comment type="pathway">
    <text evidence="1 8 9">Carbohydrate degradation; glycolysis; D-glyceraldehyde 3-phosphate and glycerone phosphate from D-glucose: step 2/4.</text>
</comment>
<evidence type="ECO:0000256" key="1">
    <source>
        <dbReference type="ARBA" id="ARBA00004926"/>
    </source>
</evidence>
<dbReference type="GO" id="GO:0048029">
    <property type="term" value="F:monosaccharide binding"/>
    <property type="evidence" value="ECO:0007669"/>
    <property type="project" value="TreeGrafter"/>
</dbReference>
<dbReference type="PROSITE" id="PS00765">
    <property type="entry name" value="P_GLUCOSE_ISOMERASE_1"/>
    <property type="match status" value="1"/>
</dbReference>
<evidence type="ECO:0000313" key="11">
    <source>
        <dbReference type="Proteomes" id="UP000093514"/>
    </source>
</evidence>
<dbReference type="FunFam" id="3.40.50.10490:FF:000016">
    <property type="entry name" value="Glucose-6-phosphate isomerase"/>
    <property type="match status" value="1"/>
</dbReference>
<feature type="active site" evidence="8">
    <location>
        <position position="334"/>
    </location>
</feature>
<gene>
    <name evidence="8" type="primary">pgi</name>
    <name evidence="10" type="ORF">U472_13600</name>
</gene>
<feature type="active site" description="Proton donor" evidence="8">
    <location>
        <position position="305"/>
    </location>
</feature>
<accession>A0A1C0A5H1</accession>
<evidence type="ECO:0000256" key="8">
    <source>
        <dbReference type="HAMAP-Rule" id="MF_00473"/>
    </source>
</evidence>
<dbReference type="UniPathway" id="UPA00109">
    <property type="reaction ID" value="UER00181"/>
</dbReference>
<feature type="active site" evidence="8">
    <location>
        <position position="448"/>
    </location>
</feature>
<dbReference type="Gene3D" id="3.40.50.10490">
    <property type="entry name" value="Glucose-6-phosphate isomerase like protein, domain 1"/>
    <property type="match status" value="2"/>
</dbReference>
<dbReference type="RefSeq" id="WP_068719293.1">
    <property type="nucleotide sequence ID" value="NZ_LWDV01000010.1"/>
</dbReference>
<evidence type="ECO:0000313" key="10">
    <source>
        <dbReference type="EMBL" id="OCL25381.1"/>
    </source>
</evidence>
<dbReference type="HAMAP" id="MF_00473">
    <property type="entry name" value="G6P_isomerase"/>
    <property type="match status" value="1"/>
</dbReference>
<evidence type="ECO:0000256" key="5">
    <source>
        <dbReference type="ARBA" id="ARBA00023152"/>
    </source>
</evidence>
<dbReference type="CDD" id="cd05016">
    <property type="entry name" value="SIS_PGI_2"/>
    <property type="match status" value="1"/>
</dbReference>
<proteinExistence type="inferred from homology"/>
<evidence type="ECO:0000256" key="6">
    <source>
        <dbReference type="ARBA" id="ARBA00023235"/>
    </source>
</evidence>
<reference evidence="11" key="1">
    <citation type="submission" date="2016-07" db="EMBL/GenBank/DDBJ databases">
        <authorList>
            <person name="Florea S."/>
            <person name="Webb J.S."/>
            <person name="Jaromczyk J."/>
            <person name="Schardl C.L."/>
        </authorList>
    </citation>
    <scope>NUCLEOTIDE SEQUENCE [LARGE SCALE GENOMIC DNA]</scope>
    <source>
        <strain evidence="11">Z6</strain>
    </source>
</reference>
<comment type="subcellular location">
    <subcellularLocation>
        <location evidence="8">Cytoplasm</location>
    </subcellularLocation>
</comment>
<dbReference type="FunFam" id="3.40.50.10490:FF:000071">
    <property type="entry name" value="Glucose-6-phosphate isomerase"/>
    <property type="match status" value="1"/>
</dbReference>
<dbReference type="CDD" id="cd05015">
    <property type="entry name" value="SIS_PGI_1"/>
    <property type="match status" value="1"/>
</dbReference>
<dbReference type="InterPro" id="IPR035476">
    <property type="entry name" value="SIS_PGI_1"/>
</dbReference>
<evidence type="ECO:0000256" key="2">
    <source>
        <dbReference type="ARBA" id="ARBA00006604"/>
    </source>
</evidence>
<comment type="caution">
    <text evidence="10">The sequence shown here is derived from an EMBL/GenBank/DDBJ whole genome shotgun (WGS) entry which is preliminary data.</text>
</comment>
<dbReference type="PANTHER" id="PTHR11469:SF1">
    <property type="entry name" value="GLUCOSE-6-PHOSPHATE ISOMERASE"/>
    <property type="match status" value="1"/>
</dbReference>
<dbReference type="InterPro" id="IPR035482">
    <property type="entry name" value="SIS_PGI_2"/>
</dbReference>
<evidence type="ECO:0000256" key="7">
    <source>
        <dbReference type="ARBA" id="ARBA00029321"/>
    </source>
</evidence>
<organism evidence="10 11">
    <name type="scientific">Orenia metallireducens</name>
    <dbReference type="NCBI Taxonomy" id="1413210"/>
    <lineage>
        <taxon>Bacteria</taxon>
        <taxon>Bacillati</taxon>
        <taxon>Bacillota</taxon>
        <taxon>Clostridia</taxon>
        <taxon>Halanaerobiales</taxon>
        <taxon>Halobacteroidaceae</taxon>
        <taxon>Orenia</taxon>
    </lineage>
</organism>